<keyword evidence="5 6" id="KW-0472">Membrane</keyword>
<dbReference type="EMBL" id="FNZR01000001">
    <property type="protein sequence ID" value="SEK26231.1"/>
    <property type="molecule type" value="Genomic_DNA"/>
</dbReference>
<evidence type="ECO:0000256" key="6">
    <source>
        <dbReference type="HAMAP-Rule" id="MF_01871"/>
    </source>
</evidence>
<feature type="binding site" evidence="6">
    <location>
        <position position="340"/>
    </location>
    <ligand>
        <name>Zn(2+)</name>
        <dbReference type="ChEBI" id="CHEBI:29105"/>
    </ligand>
</feature>
<evidence type="ECO:0000256" key="4">
    <source>
        <dbReference type="ARBA" id="ARBA00022833"/>
    </source>
</evidence>
<accession>A0A1H7FJL5</accession>
<gene>
    <name evidence="6" type="primary">dabA</name>
    <name evidence="7" type="ORF">SAMN05421740_101375</name>
</gene>
<dbReference type="HAMAP" id="MF_01871">
    <property type="entry name" value="DabA"/>
    <property type="match status" value="1"/>
</dbReference>
<dbReference type="Proteomes" id="UP000198916">
    <property type="component" value="Unassembled WGS sequence"/>
</dbReference>
<evidence type="ECO:0000256" key="3">
    <source>
        <dbReference type="ARBA" id="ARBA00022723"/>
    </source>
</evidence>
<evidence type="ECO:0000313" key="7">
    <source>
        <dbReference type="EMBL" id="SEK26231.1"/>
    </source>
</evidence>
<sequence length="844" mass="96464">MNTGVLLFDEQEMLHQLTHYLPSQTPLKDFVHHNTLHAFQHLPFFEGIHQASTVFGYRVFAELDEYRQWYKKGTIDDRILRRIIAEKKGPRQVDDWMQRMKHKTYDTRQTPRIGQFRNLWKEVLKIDLNALVHPILFRVLSNYLDQGIATWSFPVACTGLLEALLELERNSASSLFRTTKVRQLFRSGSYTLTQLLDELVGNTSYYDRYVFDQQFAHPGWSGMVAAIAQQPETLLAKRPVSLHDLIVFELLLELDALEFQTKGKWAPLAPLYQGKSLGLFDPMEVTELDEVYRLWQDAFEWSYYDQVLAALKVTSHGPEAASQSPQFQTPPQFQALFCIDDRECSIRRHVEQCHPHAETFGTPGFFGVPFYYLPKGSQAYTKLAPGPVQPRHLIKERSTSERRIKLQKDVHFNKHSHNFHSGWIWSQTVGFWSAVRLVDNIIRPSMAPMASSSLNHMDPTAELIIENEHPDDMENGLRVGFTVSEMANCVANVLLSIGLTYRFAPLVYVIGHGASSINNPHYAAYDCGACCGRAGSVNARVFSYMANKPEVRALLAQKGIYIPAETQFIGGLHDTTRDDMVFFDEGLLNVENRKSHDSYVATFTRALDLNAKERSRKFESINTKKSPERVHRAVRKRSVSLFEPRPELNHATNALTVIGGRYLTRDLFLDRRSFLNSYDYRIDPEGTLLLAILRAATPVCGGINLEYYFSRVDNDKLGASSKLPHNVMGLIGVANGADGDLRPGLPSQMIEVHDPIRMFFVVEQVPEIVLQAIKSDKNVYEWYRNEWVHLVALEPRTHRFYVFSEDAFVPYEPIGQAVATAPDLLTLFEQHRDALPVMLLQNKH</sequence>
<dbReference type="AlphaFoldDB" id="A0A1H7FJL5"/>
<feature type="binding site" evidence="6">
    <location>
        <position position="338"/>
    </location>
    <ligand>
        <name>Zn(2+)</name>
        <dbReference type="ChEBI" id="CHEBI:29105"/>
    </ligand>
</feature>
<keyword evidence="2 6" id="KW-1003">Cell membrane</keyword>
<evidence type="ECO:0000256" key="1">
    <source>
        <dbReference type="ARBA" id="ARBA00022448"/>
    </source>
</evidence>
<evidence type="ECO:0000313" key="8">
    <source>
        <dbReference type="Proteomes" id="UP000198916"/>
    </source>
</evidence>
<evidence type="ECO:0000256" key="2">
    <source>
        <dbReference type="ARBA" id="ARBA00022475"/>
    </source>
</evidence>
<comment type="subunit">
    <text evidence="6">Forms a complex with DabB.</text>
</comment>
<keyword evidence="8" id="KW-1185">Reference proteome</keyword>
<evidence type="ECO:0000256" key="5">
    <source>
        <dbReference type="ARBA" id="ARBA00023136"/>
    </source>
</evidence>
<protein>
    <recommendedName>
        <fullName evidence="6">Probable inorganic carbon transporter subunit DabA</fullName>
    </recommendedName>
</protein>
<keyword evidence="1 6" id="KW-0813">Transport</keyword>
<organism evidence="7 8">
    <name type="scientific">Parapedobacter koreensis</name>
    <dbReference type="NCBI Taxonomy" id="332977"/>
    <lineage>
        <taxon>Bacteria</taxon>
        <taxon>Pseudomonadati</taxon>
        <taxon>Bacteroidota</taxon>
        <taxon>Sphingobacteriia</taxon>
        <taxon>Sphingobacteriales</taxon>
        <taxon>Sphingobacteriaceae</taxon>
        <taxon>Parapedobacter</taxon>
    </lineage>
</organism>
<keyword evidence="3 6" id="KW-0479">Metal-binding</keyword>
<dbReference type="InterPro" id="IPR018752">
    <property type="entry name" value="DabA"/>
</dbReference>
<reference evidence="8" key="1">
    <citation type="submission" date="2016-10" db="EMBL/GenBank/DDBJ databases">
        <authorList>
            <person name="Varghese N."/>
            <person name="Submissions S."/>
        </authorList>
    </citation>
    <scope>NUCLEOTIDE SEQUENCE [LARGE SCALE GENOMIC DNA]</scope>
    <source>
        <strain evidence="8">Jip14</strain>
    </source>
</reference>
<name>A0A1H7FJL5_9SPHI</name>
<dbReference type="STRING" id="332977.SAMN05421740_101375"/>
<dbReference type="RefSeq" id="WP_090602317.1">
    <property type="nucleotide sequence ID" value="NZ_FNZR01000001.1"/>
</dbReference>
<dbReference type="GO" id="GO:0005886">
    <property type="term" value="C:plasma membrane"/>
    <property type="evidence" value="ECO:0007669"/>
    <property type="project" value="UniProtKB-SubCell"/>
</dbReference>
<dbReference type="PANTHER" id="PTHR38344">
    <property type="entry name" value="UPF0753 PROTEIN AQ_863"/>
    <property type="match status" value="1"/>
</dbReference>
<dbReference type="GO" id="GO:0008270">
    <property type="term" value="F:zinc ion binding"/>
    <property type="evidence" value="ECO:0007669"/>
    <property type="project" value="UniProtKB-UniRule"/>
</dbReference>
<dbReference type="OrthoDB" id="9805101at2"/>
<keyword evidence="4 6" id="KW-0862">Zinc</keyword>
<comment type="subcellular location">
    <subcellularLocation>
        <location evidence="6">Cell membrane</location>
        <topology evidence="6">Peripheral membrane protein</topology>
    </subcellularLocation>
</comment>
<comment type="similarity">
    <text evidence="6">Belongs to the inorganic carbon transporter (TC 9.A.2) DabA family.</text>
</comment>
<feature type="binding site" evidence="6">
    <location>
        <position position="512"/>
    </location>
    <ligand>
        <name>Zn(2+)</name>
        <dbReference type="ChEBI" id="CHEBI:29105"/>
    </ligand>
</feature>
<proteinExistence type="inferred from homology"/>
<comment type="function">
    <text evidence="6">Part of an energy-coupled inorganic carbon pump.</text>
</comment>
<dbReference type="PANTHER" id="PTHR38344:SF1">
    <property type="entry name" value="INORGANIC CARBON TRANSPORTER SUBUNIT DABA-RELATED"/>
    <property type="match status" value="1"/>
</dbReference>
<comment type="cofactor">
    <cofactor evidence="6">
        <name>Zn(2+)</name>
        <dbReference type="ChEBI" id="CHEBI:29105"/>
    </cofactor>
</comment>
<feature type="binding site" evidence="6">
    <location>
        <position position="527"/>
    </location>
    <ligand>
        <name>Zn(2+)</name>
        <dbReference type="ChEBI" id="CHEBI:29105"/>
    </ligand>
</feature>
<dbReference type="Pfam" id="PF10070">
    <property type="entry name" value="DabA"/>
    <property type="match status" value="1"/>
</dbReference>